<evidence type="ECO:0000313" key="1">
    <source>
        <dbReference type="EMBL" id="CDN49123.1"/>
    </source>
</evidence>
<protein>
    <submittedName>
        <fullName evidence="1">Uncharacterized protein</fullName>
    </submittedName>
</protein>
<dbReference type="HOGENOM" id="CLU_3330610_0_0_5"/>
<gene>
    <name evidence="1" type="ORF">RG540_CH29570</name>
</gene>
<evidence type="ECO:0000313" key="2">
    <source>
        <dbReference type="Proteomes" id="UP000028181"/>
    </source>
</evidence>
<dbReference type="EMBL" id="HG938353">
    <property type="protein sequence ID" value="CDN49123.1"/>
    <property type="molecule type" value="Genomic_DNA"/>
</dbReference>
<dbReference type="Proteomes" id="UP000028181">
    <property type="component" value="Chromosome I"/>
</dbReference>
<proteinExistence type="predicted"/>
<reference evidence="2" key="1">
    <citation type="journal article" date="2014" name="BMC Genomics">
        <title>Genome sequencing of two Neorhizobium galegae strains reveals a noeT gene responsible for the unusual acetylation of the nodulation factors.</title>
        <authorList>
            <person name="Osterman J."/>
            <person name="Marsh J."/>
            <person name="Laine P.K."/>
            <person name="Zeng Z."/>
            <person name="Alatalo E."/>
            <person name="Sullivan J.T."/>
            <person name="Young J.P."/>
            <person name="Thomas-Oates J."/>
            <person name="Paulin L."/>
            <person name="Lindstrom K."/>
        </authorList>
    </citation>
    <scope>NUCLEOTIDE SEQUENCE [LARGE SCALE GENOMIC DNA]</scope>
    <source>
        <strain evidence="2">HAMBI 540</strain>
    </source>
</reference>
<name>A0A068SSC0_NEOGA</name>
<keyword evidence="2" id="KW-1185">Reference proteome</keyword>
<accession>A0A068SSC0</accession>
<sequence length="38" mass="4358">MKYRPLHDPAVIRPAEGVLEYEGGIIIHDIVRESRKAK</sequence>
<dbReference type="KEGG" id="ngg:RG540_CH29570"/>
<dbReference type="AlphaFoldDB" id="A0A068SSC0"/>
<organism evidence="1 2">
    <name type="scientific">Neorhizobium galegae bv. orientalis str. HAMBI 540</name>
    <dbReference type="NCBI Taxonomy" id="1028800"/>
    <lineage>
        <taxon>Bacteria</taxon>
        <taxon>Pseudomonadati</taxon>
        <taxon>Pseudomonadota</taxon>
        <taxon>Alphaproteobacteria</taxon>
        <taxon>Hyphomicrobiales</taxon>
        <taxon>Rhizobiaceae</taxon>
        <taxon>Rhizobium/Agrobacterium group</taxon>
        <taxon>Neorhizobium</taxon>
    </lineage>
</organism>
<dbReference type="PATRIC" id="fig|1028800.3.peg.2997"/>